<gene>
    <name evidence="2" type="ORF">Plil01_001734200</name>
</gene>
<keyword evidence="3" id="KW-1185">Reference proteome</keyword>
<proteinExistence type="predicted"/>
<name>A0A9W7D7A4_9STRA</name>
<organism evidence="2 3">
    <name type="scientific">Phytophthora lilii</name>
    <dbReference type="NCBI Taxonomy" id="2077276"/>
    <lineage>
        <taxon>Eukaryota</taxon>
        <taxon>Sar</taxon>
        <taxon>Stramenopiles</taxon>
        <taxon>Oomycota</taxon>
        <taxon>Peronosporomycetes</taxon>
        <taxon>Peronosporales</taxon>
        <taxon>Peronosporaceae</taxon>
        <taxon>Phytophthora</taxon>
    </lineage>
</organism>
<dbReference type="OrthoDB" id="128813at2759"/>
<comment type="caution">
    <text evidence="2">The sequence shown here is derived from an EMBL/GenBank/DDBJ whole genome shotgun (WGS) entry which is preliminary data.</text>
</comment>
<feature type="region of interest" description="Disordered" evidence="1">
    <location>
        <begin position="134"/>
        <end position="176"/>
    </location>
</feature>
<sequence>MEDVAADTMEESESMVEELSRRYKWHSFITRLQQDCGGTFEASLLIPTHARDRSSVGASTGKLSVKTILHKLLQEHGPALENGEMLQVRSVISLRNATTQPAPTKTSKTTPVFHFATTAAEVWTEVLGNLKGSLNATKPRRSASSSSTRRIRRLPPSRGSIVSTSEPVPALSTRSGERSAFRQLDAGVTSQFPGTACDVPLSSVFIYWMLLKQFDDLNTLPNEASGTSRRCWYSELADSNVYFDIAEYEHNFAAVMGNYATSAAINASSNPFRSDDAVLASARRTLRRVSAILERSREQKSSYSADTIFAPRQTKGNSCIIGDAVDLSASNQEADASGHSIYAQASILQLVQTVYYTKRFLEMLPPADAATLRKLEHDLQPEESTVATTSTSNVCMHALDDNAIHELLLIYVARGKCVPRQDENLRMDTAQRLTSLALSDAVNTLLPCPQLNSNQPVAAPFCIIKNPSGLWSEDKKTSEQDVALFSGELQRFRDADILFIEVQYTRMVFRWSLWPIDVH</sequence>
<evidence type="ECO:0000313" key="3">
    <source>
        <dbReference type="Proteomes" id="UP001165083"/>
    </source>
</evidence>
<dbReference type="AlphaFoldDB" id="A0A9W7D7A4"/>
<reference evidence="2" key="1">
    <citation type="submission" date="2023-04" db="EMBL/GenBank/DDBJ databases">
        <title>Phytophthora lilii NBRC 32176.</title>
        <authorList>
            <person name="Ichikawa N."/>
            <person name="Sato H."/>
            <person name="Tonouchi N."/>
        </authorList>
    </citation>
    <scope>NUCLEOTIDE SEQUENCE</scope>
    <source>
        <strain evidence="2">NBRC 32176</strain>
    </source>
</reference>
<dbReference type="Proteomes" id="UP001165083">
    <property type="component" value="Unassembled WGS sequence"/>
</dbReference>
<dbReference type="EMBL" id="BSXW01012417">
    <property type="protein sequence ID" value="GMF64553.1"/>
    <property type="molecule type" value="Genomic_DNA"/>
</dbReference>
<accession>A0A9W7D7A4</accession>
<protein>
    <submittedName>
        <fullName evidence="2">Unnamed protein product</fullName>
    </submittedName>
</protein>
<evidence type="ECO:0000256" key="1">
    <source>
        <dbReference type="SAM" id="MobiDB-lite"/>
    </source>
</evidence>
<evidence type="ECO:0000313" key="2">
    <source>
        <dbReference type="EMBL" id="GMF64553.1"/>
    </source>
</evidence>